<comment type="caution">
    <text evidence="1">The sequence shown here is derived from an EMBL/GenBank/DDBJ whole genome shotgun (WGS) entry which is preliminary data.</text>
</comment>
<accession>G4A6K2</accession>
<evidence type="ECO:0000313" key="2">
    <source>
        <dbReference type="Proteomes" id="UP000005508"/>
    </source>
</evidence>
<dbReference type="PATRIC" id="fig|907488.3.peg.437"/>
<name>G4A6K2_AGGAC</name>
<dbReference type="EMBL" id="AEJM01000014">
    <property type="protein sequence ID" value="EGY34739.1"/>
    <property type="molecule type" value="Genomic_DNA"/>
</dbReference>
<sequence length="111" mass="12900">MELEAKYPGIKELQKAYNEHAYYQEQFQKAMDNEYNDGVNMPHFPKSNIYELCVKYPRAAMYLKADSYSNAENYDKARAGDKAKKLLDDGGSVEDAQKILDNWLPESAYWD</sequence>
<evidence type="ECO:0000313" key="1">
    <source>
        <dbReference type="EMBL" id="EGY34739.1"/>
    </source>
</evidence>
<dbReference type="AlphaFoldDB" id="G4A6K2"/>
<reference evidence="1 2" key="1">
    <citation type="submission" date="2010-10" db="EMBL/GenBank/DDBJ databases">
        <authorList>
            <person name="Chen C."/>
            <person name="Kittichotirat W."/>
            <person name="Asikainen S."/>
            <person name="Bumgarner R."/>
        </authorList>
    </citation>
    <scope>NUCLEOTIDE SEQUENCE [LARGE SCALE GENOMIC DNA]</scope>
    <source>
        <strain evidence="1 2">SC1083</strain>
    </source>
</reference>
<organism evidence="1 2">
    <name type="scientific">Aggregatibacter actinomycetemcomitans serotype e str. SC1083</name>
    <dbReference type="NCBI Taxonomy" id="907488"/>
    <lineage>
        <taxon>Bacteria</taxon>
        <taxon>Pseudomonadati</taxon>
        <taxon>Pseudomonadota</taxon>
        <taxon>Gammaproteobacteria</taxon>
        <taxon>Pasteurellales</taxon>
        <taxon>Pasteurellaceae</taxon>
        <taxon>Aggregatibacter</taxon>
    </lineage>
</organism>
<proteinExistence type="predicted"/>
<protein>
    <submittedName>
        <fullName evidence="1">Uncharacterized protein</fullName>
    </submittedName>
</protein>
<gene>
    <name evidence="1" type="ORF">SC1083_0442</name>
</gene>
<dbReference type="Proteomes" id="UP000005508">
    <property type="component" value="Unassembled WGS sequence"/>
</dbReference>